<comment type="caution">
    <text evidence="7">The sequence shown here is derived from an EMBL/GenBank/DDBJ whole genome shotgun (WGS) entry which is preliminary data.</text>
</comment>
<dbReference type="PANTHER" id="PTHR30146:SF148">
    <property type="entry name" value="HTH-TYPE TRANSCRIPTIONAL REPRESSOR PURR-RELATED"/>
    <property type="match status" value="1"/>
</dbReference>
<dbReference type="PATRIC" id="fig|1423784.4.peg.2232"/>
<dbReference type="InterPro" id="IPR010982">
    <property type="entry name" value="Lambda_DNA-bd_dom_sf"/>
</dbReference>
<evidence type="ECO:0000256" key="4">
    <source>
        <dbReference type="ARBA" id="ARBA00023163"/>
    </source>
</evidence>
<dbReference type="Pfam" id="PF13377">
    <property type="entry name" value="Peripla_BP_3"/>
    <property type="match status" value="1"/>
</dbReference>
<dbReference type="PROSITE" id="PS50943">
    <property type="entry name" value="HTH_CROC1"/>
    <property type="match status" value="1"/>
</dbReference>
<dbReference type="InterPro" id="IPR028082">
    <property type="entry name" value="Peripla_BP_I"/>
</dbReference>
<evidence type="ECO:0000256" key="2">
    <source>
        <dbReference type="ARBA" id="ARBA00023015"/>
    </source>
</evidence>
<proteinExistence type="predicted"/>
<dbReference type="SUPFAM" id="SSF53822">
    <property type="entry name" value="Periplasmic binding protein-like I"/>
    <property type="match status" value="1"/>
</dbReference>
<dbReference type="GO" id="GO:0000976">
    <property type="term" value="F:transcription cis-regulatory region binding"/>
    <property type="evidence" value="ECO:0007669"/>
    <property type="project" value="TreeGrafter"/>
</dbReference>
<name>A0A0R1Z3V1_9LACO</name>
<dbReference type="SMART" id="SM00354">
    <property type="entry name" value="HTH_LACI"/>
    <property type="match status" value="1"/>
</dbReference>
<accession>A0A0R1Z3V1</accession>
<evidence type="ECO:0000256" key="3">
    <source>
        <dbReference type="ARBA" id="ARBA00023125"/>
    </source>
</evidence>
<dbReference type="PROSITE" id="PS50932">
    <property type="entry name" value="HTH_LACI_2"/>
    <property type="match status" value="1"/>
</dbReference>
<keyword evidence="3" id="KW-0238">DNA-binding</keyword>
<dbReference type="Proteomes" id="UP000051957">
    <property type="component" value="Unassembled WGS sequence"/>
</dbReference>
<dbReference type="Gene3D" id="3.40.50.2300">
    <property type="match status" value="2"/>
</dbReference>
<gene>
    <name evidence="7" type="ORF">FC51_GL002190</name>
</gene>
<dbReference type="NCBIfam" id="NF047341">
    <property type="entry name" value="lactose_RbsR"/>
    <property type="match status" value="1"/>
</dbReference>
<reference evidence="7 8" key="1">
    <citation type="journal article" date="2015" name="Genome Announc.">
        <title>Expanding the biotechnology potential of lactobacilli through comparative genomics of 213 strains and associated genera.</title>
        <authorList>
            <person name="Sun Z."/>
            <person name="Harris H.M."/>
            <person name="McCann A."/>
            <person name="Guo C."/>
            <person name="Argimon S."/>
            <person name="Zhang W."/>
            <person name="Yang X."/>
            <person name="Jeffery I.B."/>
            <person name="Cooney J.C."/>
            <person name="Kagawa T.F."/>
            <person name="Liu W."/>
            <person name="Song Y."/>
            <person name="Salvetti E."/>
            <person name="Wrobel A."/>
            <person name="Rasinkangas P."/>
            <person name="Parkhill J."/>
            <person name="Rea M.C."/>
            <person name="O'Sullivan O."/>
            <person name="Ritari J."/>
            <person name="Douillard F.P."/>
            <person name="Paul Ross R."/>
            <person name="Yang R."/>
            <person name="Briner A.E."/>
            <person name="Felis G.E."/>
            <person name="de Vos W.M."/>
            <person name="Barrangou R."/>
            <person name="Klaenhammer T.R."/>
            <person name="Caufield P.W."/>
            <person name="Cui Y."/>
            <person name="Zhang H."/>
            <person name="O'Toole P.W."/>
        </authorList>
    </citation>
    <scope>NUCLEOTIDE SEQUENCE [LARGE SCALE GENOMIC DNA]</scope>
    <source>
        <strain evidence="7 8">DSM 5707</strain>
    </source>
</reference>
<feature type="domain" description="HTH cro/C1-type" evidence="6">
    <location>
        <begin position="9"/>
        <end position="56"/>
    </location>
</feature>
<evidence type="ECO:0000256" key="1">
    <source>
        <dbReference type="ARBA" id="ARBA00022491"/>
    </source>
</evidence>
<sequence>MNGEMTMTKKVTITDLAARANVSVTTVSQILNGKSARFSSKTVEKVKQLQKEMGYVPDFNAQSLIMKSGRTIGVLVPNINNPFFSRFLRGIEAEAIKQDYIPLIFGSNNSQEQESHYLFESVRRAADGMIIASAVSDINYIDNILKQNGIPYLLIDQAPVVKGDRVEANNQLGGGLLADYLIENGHTNVTVVCAEKPTLNLQERLQGFLAGFEKNGTPIPEENIIQTALTKKGGYDAASQALQNHSTAIFGINDEIAIGLYRGIKEAGLTVPDDISVVGYDDIDLGEYVYPKLTTVHQPAFEMGTHAAQMIINRIENTDQPIQKVSLPVHLVERQSVQKLSS</sequence>
<dbReference type="SUPFAM" id="SSF47413">
    <property type="entry name" value="lambda repressor-like DNA-binding domains"/>
    <property type="match status" value="1"/>
</dbReference>
<dbReference type="CDD" id="cd06267">
    <property type="entry name" value="PBP1_LacI_sugar_binding-like"/>
    <property type="match status" value="1"/>
</dbReference>
<evidence type="ECO:0000313" key="8">
    <source>
        <dbReference type="Proteomes" id="UP000051957"/>
    </source>
</evidence>
<dbReference type="EMBL" id="AZGK01000007">
    <property type="protein sequence ID" value="KRM46361.1"/>
    <property type="molecule type" value="Genomic_DNA"/>
</dbReference>
<dbReference type="InterPro" id="IPR000843">
    <property type="entry name" value="HTH_LacI"/>
</dbReference>
<organism evidence="7 8">
    <name type="scientific">Lentilactobacillus parabuchneri DSM 5707 = NBRC 107865</name>
    <dbReference type="NCBI Taxonomy" id="1423784"/>
    <lineage>
        <taxon>Bacteria</taxon>
        <taxon>Bacillati</taxon>
        <taxon>Bacillota</taxon>
        <taxon>Bacilli</taxon>
        <taxon>Lactobacillales</taxon>
        <taxon>Lactobacillaceae</taxon>
        <taxon>Lentilactobacillus</taxon>
    </lineage>
</organism>
<feature type="domain" description="HTH lacI-type" evidence="5">
    <location>
        <begin position="11"/>
        <end position="66"/>
    </location>
</feature>
<dbReference type="Gene3D" id="1.10.260.40">
    <property type="entry name" value="lambda repressor-like DNA-binding domains"/>
    <property type="match status" value="1"/>
</dbReference>
<keyword evidence="4" id="KW-0804">Transcription</keyword>
<dbReference type="PROSITE" id="PS00356">
    <property type="entry name" value="HTH_LACI_1"/>
    <property type="match status" value="1"/>
</dbReference>
<dbReference type="PANTHER" id="PTHR30146">
    <property type="entry name" value="LACI-RELATED TRANSCRIPTIONAL REPRESSOR"/>
    <property type="match status" value="1"/>
</dbReference>
<dbReference type="GO" id="GO:0003700">
    <property type="term" value="F:DNA-binding transcription factor activity"/>
    <property type="evidence" value="ECO:0007669"/>
    <property type="project" value="TreeGrafter"/>
</dbReference>
<keyword evidence="2" id="KW-0805">Transcription regulation</keyword>
<keyword evidence="1" id="KW-0678">Repressor</keyword>
<dbReference type="InterPro" id="IPR001387">
    <property type="entry name" value="Cro/C1-type_HTH"/>
</dbReference>
<evidence type="ECO:0000313" key="7">
    <source>
        <dbReference type="EMBL" id="KRM46361.1"/>
    </source>
</evidence>
<evidence type="ECO:0000259" key="5">
    <source>
        <dbReference type="PROSITE" id="PS50932"/>
    </source>
</evidence>
<protein>
    <submittedName>
        <fullName evidence="7">LacI family transcriptional regulator</fullName>
    </submittedName>
</protein>
<dbReference type="Pfam" id="PF00356">
    <property type="entry name" value="LacI"/>
    <property type="match status" value="1"/>
</dbReference>
<dbReference type="AlphaFoldDB" id="A0A0R1Z3V1"/>
<dbReference type="CDD" id="cd01392">
    <property type="entry name" value="HTH_LacI"/>
    <property type="match status" value="1"/>
</dbReference>
<evidence type="ECO:0000259" key="6">
    <source>
        <dbReference type="PROSITE" id="PS50943"/>
    </source>
</evidence>
<dbReference type="InterPro" id="IPR046335">
    <property type="entry name" value="LacI/GalR-like_sensor"/>
</dbReference>